<name>A0A8T3CDX3_9TELE</name>
<accession>A0A8T3CDX3</accession>
<dbReference type="EMBL" id="JAERUA010000024">
    <property type="protein sequence ID" value="KAI1882946.1"/>
    <property type="molecule type" value="Genomic_DNA"/>
</dbReference>
<reference evidence="1" key="1">
    <citation type="submission" date="2021-01" db="EMBL/GenBank/DDBJ databases">
        <authorList>
            <person name="Zahm M."/>
            <person name="Roques C."/>
            <person name="Cabau C."/>
            <person name="Klopp C."/>
            <person name="Donnadieu C."/>
            <person name="Jouanno E."/>
            <person name="Lampietro C."/>
            <person name="Louis A."/>
            <person name="Herpin A."/>
            <person name="Echchiki A."/>
            <person name="Berthelot C."/>
            <person name="Parey E."/>
            <person name="Roest-Crollius H."/>
            <person name="Braasch I."/>
            <person name="Postlethwait J."/>
            <person name="Bobe J."/>
            <person name="Montfort J."/>
            <person name="Bouchez O."/>
            <person name="Begum T."/>
            <person name="Mejri S."/>
            <person name="Adams A."/>
            <person name="Chen W.-J."/>
            <person name="Guiguen Y."/>
        </authorList>
    </citation>
    <scope>NUCLEOTIDE SEQUENCE</scope>
    <source>
        <tissue evidence="1">Blood</tissue>
    </source>
</reference>
<keyword evidence="2" id="KW-1185">Reference proteome</keyword>
<dbReference type="Proteomes" id="UP000829720">
    <property type="component" value="Unassembled WGS sequence"/>
</dbReference>
<comment type="caution">
    <text evidence="1">The sequence shown here is derived from an EMBL/GenBank/DDBJ whole genome shotgun (WGS) entry which is preliminary data.</text>
</comment>
<evidence type="ECO:0000313" key="1">
    <source>
        <dbReference type="EMBL" id="KAI1882946.1"/>
    </source>
</evidence>
<gene>
    <name evidence="1" type="ORF">AGOR_G00240120</name>
</gene>
<proteinExistence type="predicted"/>
<dbReference type="OrthoDB" id="8947657at2759"/>
<evidence type="ECO:0000313" key="2">
    <source>
        <dbReference type="Proteomes" id="UP000829720"/>
    </source>
</evidence>
<dbReference type="AlphaFoldDB" id="A0A8T3CDX3"/>
<protein>
    <submittedName>
        <fullName evidence="1">Uncharacterized protein</fullName>
    </submittedName>
</protein>
<organism evidence="1 2">
    <name type="scientific">Albula goreensis</name>
    <dbReference type="NCBI Taxonomy" id="1534307"/>
    <lineage>
        <taxon>Eukaryota</taxon>
        <taxon>Metazoa</taxon>
        <taxon>Chordata</taxon>
        <taxon>Craniata</taxon>
        <taxon>Vertebrata</taxon>
        <taxon>Euteleostomi</taxon>
        <taxon>Actinopterygii</taxon>
        <taxon>Neopterygii</taxon>
        <taxon>Teleostei</taxon>
        <taxon>Albuliformes</taxon>
        <taxon>Albulidae</taxon>
        <taxon>Albula</taxon>
    </lineage>
</organism>
<sequence>MSTGQSLAESMANVDCSFCQRPPVCVNNNANKLIFGHGTSLVVQTNVPSDPVYYKLEAEDKSVKACLAADFSNYSAANEGTFKNITATRIQGESLFSKVVAWTTDDDKCSEFGKEGGDTGRCDSDAYFETDEKSLDELESVDG</sequence>